<comment type="similarity">
    <text evidence="1 3">Belongs to the peptidase S8 family.</text>
</comment>
<gene>
    <name evidence="4" type="ORF">Tci_697418</name>
</gene>
<comment type="caution">
    <text evidence="3">Lacks conserved residue(s) required for the propagation of feature annotation.</text>
</comment>
<dbReference type="PANTHER" id="PTHR10795">
    <property type="entry name" value="PROPROTEIN CONVERTASE SUBTILISIN/KEXIN"/>
    <property type="match status" value="1"/>
</dbReference>
<comment type="caution">
    <text evidence="4">The sequence shown here is derived from an EMBL/GenBank/DDBJ whole genome shotgun (WGS) entry which is preliminary data.</text>
</comment>
<reference evidence="4" key="1">
    <citation type="journal article" date="2019" name="Sci. Rep.">
        <title>Draft genome of Tanacetum cinerariifolium, the natural source of mosquito coil.</title>
        <authorList>
            <person name="Yamashiro T."/>
            <person name="Shiraishi A."/>
            <person name="Satake H."/>
            <person name="Nakayama K."/>
        </authorList>
    </citation>
    <scope>NUCLEOTIDE SEQUENCE</scope>
</reference>
<dbReference type="SUPFAM" id="SSF52743">
    <property type="entry name" value="Subtilisin-like"/>
    <property type="match status" value="1"/>
</dbReference>
<dbReference type="PROSITE" id="PS51892">
    <property type="entry name" value="SUBTILASE"/>
    <property type="match status" value="1"/>
</dbReference>
<proteinExistence type="inferred from homology"/>
<protein>
    <submittedName>
        <fullName evidence="4">Subtilisin-like protease SBT3.18</fullName>
    </submittedName>
</protein>
<sequence>MASTEVCWEDGKSSKADVLVAFDEAIHDGVNVILASFGSPPPLVPLLDSSLDIGSFHAMKKGISVVLLAGNNGPDPLFVLNVIP</sequence>
<evidence type="ECO:0000313" key="4">
    <source>
        <dbReference type="EMBL" id="GFB25447.1"/>
    </source>
</evidence>
<evidence type="ECO:0000256" key="2">
    <source>
        <dbReference type="ARBA" id="ARBA00022729"/>
    </source>
</evidence>
<dbReference type="InterPro" id="IPR036852">
    <property type="entry name" value="Peptidase_S8/S53_dom_sf"/>
</dbReference>
<keyword evidence="4" id="KW-0378">Hydrolase</keyword>
<organism evidence="4">
    <name type="scientific">Tanacetum cinerariifolium</name>
    <name type="common">Dalmatian daisy</name>
    <name type="synonym">Chrysanthemum cinerariifolium</name>
    <dbReference type="NCBI Taxonomy" id="118510"/>
    <lineage>
        <taxon>Eukaryota</taxon>
        <taxon>Viridiplantae</taxon>
        <taxon>Streptophyta</taxon>
        <taxon>Embryophyta</taxon>
        <taxon>Tracheophyta</taxon>
        <taxon>Spermatophyta</taxon>
        <taxon>Magnoliopsida</taxon>
        <taxon>eudicotyledons</taxon>
        <taxon>Gunneridae</taxon>
        <taxon>Pentapetalae</taxon>
        <taxon>asterids</taxon>
        <taxon>campanulids</taxon>
        <taxon>Asterales</taxon>
        <taxon>Asteraceae</taxon>
        <taxon>Asteroideae</taxon>
        <taxon>Anthemideae</taxon>
        <taxon>Anthemidinae</taxon>
        <taxon>Tanacetum</taxon>
    </lineage>
</organism>
<dbReference type="Gene3D" id="3.40.50.200">
    <property type="entry name" value="Peptidase S8/S53 domain"/>
    <property type="match status" value="1"/>
</dbReference>
<keyword evidence="4" id="KW-0645">Protease</keyword>
<dbReference type="GO" id="GO:0004252">
    <property type="term" value="F:serine-type endopeptidase activity"/>
    <property type="evidence" value="ECO:0007669"/>
    <property type="project" value="InterPro"/>
</dbReference>
<evidence type="ECO:0000256" key="1">
    <source>
        <dbReference type="ARBA" id="ARBA00011073"/>
    </source>
</evidence>
<name>A0A699L8Y9_TANCI</name>
<dbReference type="AlphaFoldDB" id="A0A699L8Y9"/>
<dbReference type="GO" id="GO:0006508">
    <property type="term" value="P:proteolysis"/>
    <property type="evidence" value="ECO:0007669"/>
    <property type="project" value="UniProtKB-KW"/>
</dbReference>
<evidence type="ECO:0000256" key="3">
    <source>
        <dbReference type="PROSITE-ProRule" id="PRU01240"/>
    </source>
</evidence>
<dbReference type="EMBL" id="BKCJ010586155">
    <property type="protein sequence ID" value="GFB25447.1"/>
    <property type="molecule type" value="Genomic_DNA"/>
</dbReference>
<dbReference type="InterPro" id="IPR045051">
    <property type="entry name" value="SBT"/>
</dbReference>
<accession>A0A699L8Y9</accession>
<keyword evidence="2" id="KW-0732">Signal</keyword>